<gene>
    <name evidence="2" type="ORF">mMyoMyo1_011214</name>
</gene>
<name>A0A7J7R1G0_MYOMY</name>
<organism evidence="2 3">
    <name type="scientific">Myotis myotis</name>
    <name type="common">Greater mouse-eared bat</name>
    <name type="synonym">Vespertilio myotis</name>
    <dbReference type="NCBI Taxonomy" id="51298"/>
    <lineage>
        <taxon>Eukaryota</taxon>
        <taxon>Metazoa</taxon>
        <taxon>Chordata</taxon>
        <taxon>Craniata</taxon>
        <taxon>Vertebrata</taxon>
        <taxon>Euteleostomi</taxon>
        <taxon>Mammalia</taxon>
        <taxon>Eutheria</taxon>
        <taxon>Laurasiatheria</taxon>
        <taxon>Chiroptera</taxon>
        <taxon>Yangochiroptera</taxon>
        <taxon>Vespertilionidae</taxon>
        <taxon>Myotis</taxon>
    </lineage>
</organism>
<dbReference type="Proteomes" id="UP000527355">
    <property type="component" value="Unassembled WGS sequence"/>
</dbReference>
<comment type="caution">
    <text evidence="2">The sequence shown here is derived from an EMBL/GenBank/DDBJ whole genome shotgun (WGS) entry which is preliminary data.</text>
</comment>
<evidence type="ECO:0000313" key="2">
    <source>
        <dbReference type="EMBL" id="KAF6269949.1"/>
    </source>
</evidence>
<keyword evidence="3" id="KW-1185">Reference proteome</keyword>
<protein>
    <submittedName>
        <fullName evidence="2">Uncharacterized protein</fullName>
    </submittedName>
</protein>
<reference evidence="2 3" key="1">
    <citation type="journal article" date="2020" name="Nature">
        <title>Six reference-quality genomes reveal evolution of bat adaptations.</title>
        <authorList>
            <person name="Jebb D."/>
            <person name="Huang Z."/>
            <person name="Pippel M."/>
            <person name="Hughes G.M."/>
            <person name="Lavrichenko K."/>
            <person name="Devanna P."/>
            <person name="Winkler S."/>
            <person name="Jermiin L.S."/>
            <person name="Skirmuntt E.C."/>
            <person name="Katzourakis A."/>
            <person name="Burkitt-Gray L."/>
            <person name="Ray D.A."/>
            <person name="Sullivan K.A.M."/>
            <person name="Roscito J.G."/>
            <person name="Kirilenko B.M."/>
            <person name="Davalos L.M."/>
            <person name="Corthals A.P."/>
            <person name="Power M.L."/>
            <person name="Jones G."/>
            <person name="Ransome R.D."/>
            <person name="Dechmann D.K.N."/>
            <person name="Locatelli A.G."/>
            <person name="Puechmaille S.J."/>
            <person name="Fedrigo O."/>
            <person name="Jarvis E.D."/>
            <person name="Hiller M."/>
            <person name="Vernes S.C."/>
            <person name="Myers E.W."/>
            <person name="Teeling E.C."/>
        </authorList>
    </citation>
    <scope>NUCLEOTIDE SEQUENCE [LARGE SCALE GENOMIC DNA]</scope>
    <source>
        <strain evidence="2">MMyoMyo1</strain>
        <tissue evidence="2">Flight muscle</tissue>
    </source>
</reference>
<evidence type="ECO:0000313" key="3">
    <source>
        <dbReference type="Proteomes" id="UP000527355"/>
    </source>
</evidence>
<feature type="region of interest" description="Disordered" evidence="1">
    <location>
        <begin position="106"/>
        <end position="136"/>
    </location>
</feature>
<dbReference type="AlphaFoldDB" id="A0A7J7R1G0"/>
<proteinExistence type="predicted"/>
<sequence>MQGKPMVQSKSPCGEEDFLNRRLFGWQPTWFSNPKGALLDVRARTTGAEWSSADSGQGALKSGIWGHSVSQRVCPGVTCWTCANIWCSLVSWSPRFSQLLRARPVSHGQSGGLRSGLRPGPPTQTTAREAQPHLCP</sequence>
<accession>A0A7J7R1G0</accession>
<dbReference type="EMBL" id="JABWUV010000041">
    <property type="protein sequence ID" value="KAF6269949.1"/>
    <property type="molecule type" value="Genomic_DNA"/>
</dbReference>
<evidence type="ECO:0000256" key="1">
    <source>
        <dbReference type="SAM" id="MobiDB-lite"/>
    </source>
</evidence>